<dbReference type="InterPro" id="IPR006182">
    <property type="entry name" value="FliF_N_dom"/>
</dbReference>
<dbReference type="Gene3D" id="3.30.300.30">
    <property type="match status" value="1"/>
</dbReference>
<evidence type="ECO:0000313" key="15">
    <source>
        <dbReference type="EMBL" id="VFP81342.1"/>
    </source>
</evidence>
<dbReference type="GO" id="GO:0003774">
    <property type="term" value="F:cytoskeletal motor activity"/>
    <property type="evidence" value="ECO:0007669"/>
    <property type="project" value="InterPro"/>
</dbReference>
<evidence type="ECO:0000256" key="7">
    <source>
        <dbReference type="ARBA" id="ARBA00022692"/>
    </source>
</evidence>
<keyword evidence="15" id="KW-0282">Flagellum</keyword>
<comment type="subunit">
    <text evidence="11">The basal body constitutes a major portion of the flagellar organelle and consists of four rings (L,P,S, and M) mounted on a central rod. The M ring is integral to the inner membrane of the cell and may be connected to the flagellar rod via the S ring. The S (supramembrane ring) lies just distal to the M ring. The L and P rings lie in the outer membrane and the periplasmic space, respectively.</text>
</comment>
<dbReference type="PANTHER" id="PTHR30046">
    <property type="entry name" value="FLAGELLAR M-RING PROTEIN"/>
    <property type="match status" value="1"/>
</dbReference>
<dbReference type="RefSeq" id="WP_154029109.1">
    <property type="nucleotide sequence ID" value="NZ_LR217710.1"/>
</dbReference>
<dbReference type="EMBL" id="LR217710">
    <property type="protein sequence ID" value="VFP81342.1"/>
    <property type="molecule type" value="Genomic_DNA"/>
</dbReference>
<dbReference type="GO" id="GO:0005886">
    <property type="term" value="C:plasma membrane"/>
    <property type="evidence" value="ECO:0007669"/>
    <property type="project" value="UniProtKB-SubCell"/>
</dbReference>
<dbReference type="InterPro" id="IPR045851">
    <property type="entry name" value="AMP-bd_C_sf"/>
</dbReference>
<keyword evidence="10" id="KW-0975">Bacterial flagellum</keyword>
<proteinExistence type="inferred from homology"/>
<keyword evidence="9 12" id="KW-0472">Membrane</keyword>
<dbReference type="InterPro" id="IPR000067">
    <property type="entry name" value="FlgMring_FliF"/>
</dbReference>
<comment type="subcellular location">
    <subcellularLocation>
        <location evidence="2">Bacterial flagellum basal body</location>
    </subcellularLocation>
    <subcellularLocation>
        <location evidence="3">Cell membrane</location>
        <topology evidence="3">Multi-pass membrane protein</topology>
    </subcellularLocation>
</comment>
<organism evidence="15 16">
    <name type="scientific">Buchnera aphidicola</name>
    <name type="common">Cinara curvipes</name>
    <dbReference type="NCBI Taxonomy" id="2518975"/>
    <lineage>
        <taxon>Bacteria</taxon>
        <taxon>Pseudomonadati</taxon>
        <taxon>Pseudomonadota</taxon>
        <taxon>Gammaproteobacteria</taxon>
        <taxon>Enterobacterales</taxon>
        <taxon>Erwiniaceae</taxon>
        <taxon>Buchnera</taxon>
    </lineage>
</organism>
<dbReference type="GO" id="GO:0071973">
    <property type="term" value="P:bacterial-type flagellum-dependent cell motility"/>
    <property type="evidence" value="ECO:0007669"/>
    <property type="project" value="InterPro"/>
</dbReference>
<feature type="domain" description="Flagellar M-ring N-terminal" evidence="13">
    <location>
        <begin position="48"/>
        <end position="221"/>
    </location>
</feature>
<evidence type="ECO:0000256" key="11">
    <source>
        <dbReference type="ARBA" id="ARBA00025936"/>
    </source>
</evidence>
<evidence type="ECO:0000256" key="10">
    <source>
        <dbReference type="ARBA" id="ARBA00023143"/>
    </source>
</evidence>
<feature type="transmembrane region" description="Helical" evidence="12">
    <location>
        <begin position="419"/>
        <end position="437"/>
    </location>
</feature>
<dbReference type="PANTHER" id="PTHR30046:SF0">
    <property type="entry name" value="FLAGELLAR M-RING PROTEIN"/>
    <property type="match status" value="1"/>
</dbReference>
<dbReference type="InterPro" id="IPR043427">
    <property type="entry name" value="YscJ/FliF"/>
</dbReference>
<dbReference type="Pfam" id="PF01514">
    <property type="entry name" value="YscJ_FliF"/>
    <property type="match status" value="1"/>
</dbReference>
<dbReference type="GO" id="GO:0009431">
    <property type="term" value="C:bacterial-type flagellum basal body, MS ring"/>
    <property type="evidence" value="ECO:0007669"/>
    <property type="project" value="InterPro"/>
</dbReference>
<evidence type="ECO:0000256" key="3">
    <source>
        <dbReference type="ARBA" id="ARBA00004651"/>
    </source>
</evidence>
<keyword evidence="6" id="KW-1003">Cell membrane</keyword>
<dbReference type="OrthoDB" id="8554211at2"/>
<evidence type="ECO:0000256" key="5">
    <source>
        <dbReference type="ARBA" id="ARBA00017949"/>
    </source>
</evidence>
<accession>A0A451D6A2</accession>
<evidence type="ECO:0000259" key="13">
    <source>
        <dbReference type="Pfam" id="PF01514"/>
    </source>
</evidence>
<dbReference type="PRINTS" id="PR01009">
    <property type="entry name" value="FLGMRINGFLIF"/>
</dbReference>
<protein>
    <recommendedName>
        <fullName evidence="5">Flagellar M-ring protein</fullName>
    </recommendedName>
</protein>
<sequence>MNIINMFFLNIKKKWNNFLIYILNQIKLVIFILFFIFFVSFSFFLWSKKVNYVVLYTNLSDADGRWVISKLKNMHISYRFCNFSRTLLVPENKLNELRFSLVNNNILKKNYGFELLDKEKLGISQFHERINYHRGLEGELSKTLEHIFPIQHARVHLVCKKDTDFFRDEQVPSASIVVTLFPNTSLKKEQIDAIILLVSGSVPNLSTDNIVLVNHFGSILNKFNLNNTKFFNNNQYKNINILEEYYCDCINKILIPIYGLKNFVVHVKVNENNKNISIDEPKKQKIHLINPKSQQPINNILDILSCKNNYFFNLENKILDSNTVFTNNNISLLGFKESDIKNLTVTILINYKENSSGVLLPLSKKELQDIENTIKLVINFSSERGDHIHMMNYLFSDSSSTVNFNEISIHNNFNQYYKIYIFFGILIIFLFFCFLFIKDRLINKKKFFSNLTNNFNKHKKSHSVECINKSDLNKLDDINKNDFFVKKDFLQKNPKIIEQIIRYWIKKK</sequence>
<keyword evidence="15" id="KW-0966">Cell projection</keyword>
<keyword evidence="7 12" id="KW-0812">Transmembrane</keyword>
<comment type="function">
    <text evidence="1">The M ring may be actively involved in energy transduction.</text>
</comment>
<dbReference type="AlphaFoldDB" id="A0A451D6A2"/>
<name>A0A451D6A2_9GAMM</name>
<keyword evidence="15" id="KW-0969">Cilium</keyword>
<evidence type="ECO:0000256" key="9">
    <source>
        <dbReference type="ARBA" id="ARBA00023136"/>
    </source>
</evidence>
<feature type="domain" description="Flagellar M-ring C-terminal" evidence="14">
    <location>
        <begin position="338"/>
        <end position="395"/>
    </location>
</feature>
<comment type="similarity">
    <text evidence="4">Belongs to the FliF family.</text>
</comment>
<evidence type="ECO:0000256" key="12">
    <source>
        <dbReference type="SAM" id="Phobius"/>
    </source>
</evidence>
<dbReference type="Proteomes" id="UP000294344">
    <property type="component" value="Chromosome"/>
</dbReference>
<dbReference type="NCBIfam" id="TIGR00206">
    <property type="entry name" value="fliF"/>
    <property type="match status" value="1"/>
</dbReference>
<evidence type="ECO:0000313" key="16">
    <source>
        <dbReference type="Proteomes" id="UP000294344"/>
    </source>
</evidence>
<dbReference type="Pfam" id="PF08345">
    <property type="entry name" value="YscJ_FliF_C"/>
    <property type="match status" value="1"/>
</dbReference>
<dbReference type="InterPro" id="IPR013556">
    <property type="entry name" value="Flag_M-ring_C"/>
</dbReference>
<feature type="transmembrane region" description="Helical" evidence="12">
    <location>
        <begin position="21"/>
        <end position="46"/>
    </location>
</feature>
<evidence type="ECO:0000256" key="4">
    <source>
        <dbReference type="ARBA" id="ARBA00007971"/>
    </source>
</evidence>
<gene>
    <name evidence="15" type="primary">fliF</name>
    <name evidence="15" type="ORF">BUCICURV3402_045</name>
</gene>
<evidence type="ECO:0000256" key="8">
    <source>
        <dbReference type="ARBA" id="ARBA00022989"/>
    </source>
</evidence>
<evidence type="ECO:0000256" key="1">
    <source>
        <dbReference type="ARBA" id="ARBA00003820"/>
    </source>
</evidence>
<evidence type="ECO:0000256" key="2">
    <source>
        <dbReference type="ARBA" id="ARBA00004117"/>
    </source>
</evidence>
<keyword evidence="8 12" id="KW-1133">Transmembrane helix</keyword>
<evidence type="ECO:0000256" key="6">
    <source>
        <dbReference type="ARBA" id="ARBA00022475"/>
    </source>
</evidence>
<evidence type="ECO:0000259" key="14">
    <source>
        <dbReference type="Pfam" id="PF08345"/>
    </source>
</evidence>
<reference evidence="15 16" key="1">
    <citation type="submission" date="2019-02" db="EMBL/GenBank/DDBJ databases">
        <authorList>
            <person name="Manzano-Marin A."/>
            <person name="Manzano-Marin A."/>
        </authorList>
    </citation>
    <scope>NUCLEOTIDE SEQUENCE [LARGE SCALE GENOMIC DNA]</scope>
    <source>
        <strain evidence="15 16">BuCicurvipes</strain>
    </source>
</reference>